<dbReference type="EMBL" id="WIGN01000380">
    <property type="protein sequence ID" value="KAF6795902.1"/>
    <property type="molecule type" value="Genomic_DNA"/>
</dbReference>
<keyword evidence="3" id="KW-1185">Reference proteome</keyword>
<sequence length="370" mass="42419">MTISQLARKMAPSPEQRLLSNLRSYRHWSEIHDRLQSGLNQASATEIVKFASLIVLPPGNDDDLSPLPASSNSTTADPRPDSDRHTLAHLMMLMGMEVNPSFPGHYLPARGFSPDLSNIRGPDERSLPEKDLPETEHVEHVEDRGQRMMDVGDDDIDDNASHTEHVEHVEHLGPGTRATDDDNLLYTEDVEYVEDMDEDVSEYDDDEESLTVDDGTEDESTYDNDIVEHEYSYDPYDDEDDEEHMDEMDRLRKEMEDTVVDISFYFYSSFRMPREDAELDAKTMFWLRLARDHIRVHRSLILESEQWEAAVQRLRAGRWKQSTQIAVSWGLPPQAMFVKGHSPLAKVDYVTNIDSNMASTQDTSEPMELD</sequence>
<accession>A0A8H6MLI2</accession>
<gene>
    <name evidence="2" type="ORF">CSOJ01_13321</name>
</gene>
<comment type="caution">
    <text evidence="2">The sequence shown here is derived from an EMBL/GenBank/DDBJ whole genome shotgun (WGS) entry which is preliminary data.</text>
</comment>
<protein>
    <submittedName>
        <fullName evidence="2">Uncharacterized protein</fullName>
    </submittedName>
</protein>
<dbReference type="AlphaFoldDB" id="A0A8H6MLI2"/>
<organism evidence="2 3">
    <name type="scientific">Colletotrichum sojae</name>
    <dbReference type="NCBI Taxonomy" id="2175907"/>
    <lineage>
        <taxon>Eukaryota</taxon>
        <taxon>Fungi</taxon>
        <taxon>Dikarya</taxon>
        <taxon>Ascomycota</taxon>
        <taxon>Pezizomycotina</taxon>
        <taxon>Sordariomycetes</taxon>
        <taxon>Hypocreomycetidae</taxon>
        <taxon>Glomerellales</taxon>
        <taxon>Glomerellaceae</taxon>
        <taxon>Colletotrichum</taxon>
        <taxon>Colletotrichum orchidearum species complex</taxon>
    </lineage>
</organism>
<dbReference type="Proteomes" id="UP000652219">
    <property type="component" value="Unassembled WGS sequence"/>
</dbReference>
<evidence type="ECO:0000313" key="2">
    <source>
        <dbReference type="EMBL" id="KAF6795902.1"/>
    </source>
</evidence>
<name>A0A8H6MLI2_9PEZI</name>
<evidence type="ECO:0000313" key="3">
    <source>
        <dbReference type="Proteomes" id="UP000652219"/>
    </source>
</evidence>
<reference evidence="2 3" key="1">
    <citation type="journal article" date="2020" name="Phytopathology">
        <title>Genome Sequence Resources of Colletotrichum truncatum, C. plurivorum, C. musicola, and C. sojae: Four Species Pathogenic to Soybean (Glycine max).</title>
        <authorList>
            <person name="Rogerio F."/>
            <person name="Boufleur T.R."/>
            <person name="Ciampi-Guillardi M."/>
            <person name="Sukno S.A."/>
            <person name="Thon M.R."/>
            <person name="Massola Junior N.S."/>
            <person name="Baroncelli R."/>
        </authorList>
    </citation>
    <scope>NUCLEOTIDE SEQUENCE [LARGE SCALE GENOMIC DNA]</scope>
    <source>
        <strain evidence="2 3">LFN0009</strain>
    </source>
</reference>
<feature type="region of interest" description="Disordered" evidence="1">
    <location>
        <begin position="61"/>
        <end position="83"/>
    </location>
</feature>
<evidence type="ECO:0000256" key="1">
    <source>
        <dbReference type="SAM" id="MobiDB-lite"/>
    </source>
</evidence>
<proteinExistence type="predicted"/>
<feature type="region of interest" description="Disordered" evidence="1">
    <location>
        <begin position="199"/>
        <end position="220"/>
    </location>
</feature>